<proteinExistence type="predicted"/>
<keyword evidence="3" id="KW-1185">Reference proteome</keyword>
<evidence type="ECO:0000256" key="1">
    <source>
        <dbReference type="SAM" id="MobiDB-lite"/>
    </source>
</evidence>
<dbReference type="Proteomes" id="UP001396898">
    <property type="component" value="Unassembled WGS sequence"/>
</dbReference>
<accession>A0ABR1R133</accession>
<protein>
    <submittedName>
        <fullName evidence="2">Uncharacterized protein</fullName>
    </submittedName>
</protein>
<feature type="compositionally biased region" description="Basic and acidic residues" evidence="1">
    <location>
        <begin position="145"/>
        <end position="171"/>
    </location>
</feature>
<organism evidence="2 3">
    <name type="scientific">Apiospora marii</name>
    <dbReference type="NCBI Taxonomy" id="335849"/>
    <lineage>
        <taxon>Eukaryota</taxon>
        <taxon>Fungi</taxon>
        <taxon>Dikarya</taxon>
        <taxon>Ascomycota</taxon>
        <taxon>Pezizomycotina</taxon>
        <taxon>Sordariomycetes</taxon>
        <taxon>Xylariomycetidae</taxon>
        <taxon>Amphisphaeriales</taxon>
        <taxon>Apiosporaceae</taxon>
        <taxon>Apiospora</taxon>
    </lineage>
</organism>
<feature type="region of interest" description="Disordered" evidence="1">
    <location>
        <begin position="1"/>
        <end position="120"/>
    </location>
</feature>
<feature type="compositionally biased region" description="Basic and acidic residues" evidence="1">
    <location>
        <begin position="206"/>
        <end position="216"/>
    </location>
</feature>
<name>A0ABR1R133_9PEZI</name>
<feature type="compositionally biased region" description="Basic and acidic residues" evidence="1">
    <location>
        <begin position="59"/>
        <end position="71"/>
    </location>
</feature>
<comment type="caution">
    <text evidence="2">The sequence shown here is derived from an EMBL/GenBank/DDBJ whole genome shotgun (WGS) entry which is preliminary data.</text>
</comment>
<dbReference type="EMBL" id="JAQQWI010000022">
    <property type="protein sequence ID" value="KAK7995755.1"/>
    <property type="molecule type" value="Genomic_DNA"/>
</dbReference>
<feature type="compositionally biased region" description="Basic residues" evidence="1">
    <location>
        <begin position="135"/>
        <end position="144"/>
    </location>
</feature>
<feature type="compositionally biased region" description="Polar residues" evidence="1">
    <location>
        <begin position="84"/>
        <end position="111"/>
    </location>
</feature>
<feature type="compositionally biased region" description="Polar residues" evidence="1">
    <location>
        <begin position="248"/>
        <end position="266"/>
    </location>
</feature>
<evidence type="ECO:0000313" key="3">
    <source>
        <dbReference type="Proteomes" id="UP001396898"/>
    </source>
</evidence>
<sequence>MSTRGIDTGTGRPEDYISRVETNPGLKGNDAGPKMPDLRNVRSEPPPQTKPRRGSFLDTVKEALKPGDIRAGKASQGAWEGQLMESTSSMTTGSHNQQKTTGWHTASSGTQHQHHNHQEDGTKLFDAPLSVPEHHHARARHRSHGVMDHLLGRSRAHDDPSGIIGSRRDRAALGGGSGTNTAKKSTGPPGGLNEDDDGSYTFDVPRGSREDPRRSAVDAVPRASALDMDEGVNHAYSTRHHAKKTSKDTGGTQQSKNAASSSQYLTDSGLYE</sequence>
<feature type="region of interest" description="Disordered" evidence="1">
    <location>
        <begin position="133"/>
        <end position="272"/>
    </location>
</feature>
<evidence type="ECO:0000313" key="2">
    <source>
        <dbReference type="EMBL" id="KAK7995755.1"/>
    </source>
</evidence>
<gene>
    <name evidence="2" type="ORF">PG991_015222</name>
</gene>
<reference evidence="2 3" key="1">
    <citation type="submission" date="2023-01" db="EMBL/GenBank/DDBJ databases">
        <title>Analysis of 21 Apiospora genomes using comparative genomics revels a genus with tremendous synthesis potential of carbohydrate active enzymes and secondary metabolites.</title>
        <authorList>
            <person name="Sorensen T."/>
        </authorList>
    </citation>
    <scope>NUCLEOTIDE SEQUENCE [LARGE SCALE GENOMIC DNA]</scope>
    <source>
        <strain evidence="2 3">CBS 20057</strain>
    </source>
</reference>